<name>A0A843U441_COLES</name>
<dbReference type="GO" id="GO:0016787">
    <property type="term" value="F:hydrolase activity"/>
    <property type="evidence" value="ECO:0007669"/>
    <property type="project" value="UniProtKB-KW"/>
</dbReference>
<feature type="region of interest" description="Disordered" evidence="3">
    <location>
        <begin position="344"/>
        <end position="368"/>
    </location>
</feature>
<dbReference type="SUPFAM" id="SSF53474">
    <property type="entry name" value="alpha/beta-Hydrolases"/>
    <property type="match status" value="1"/>
</dbReference>
<accession>A0A843U441</accession>
<dbReference type="AlphaFoldDB" id="A0A843U441"/>
<organism evidence="5 6">
    <name type="scientific">Colocasia esculenta</name>
    <name type="common">Wild taro</name>
    <name type="synonym">Arum esculentum</name>
    <dbReference type="NCBI Taxonomy" id="4460"/>
    <lineage>
        <taxon>Eukaryota</taxon>
        <taxon>Viridiplantae</taxon>
        <taxon>Streptophyta</taxon>
        <taxon>Embryophyta</taxon>
        <taxon>Tracheophyta</taxon>
        <taxon>Spermatophyta</taxon>
        <taxon>Magnoliopsida</taxon>
        <taxon>Liliopsida</taxon>
        <taxon>Araceae</taxon>
        <taxon>Aroideae</taxon>
        <taxon>Colocasieae</taxon>
        <taxon>Colocasia</taxon>
    </lineage>
</organism>
<evidence type="ECO:0000256" key="3">
    <source>
        <dbReference type="SAM" id="MobiDB-lite"/>
    </source>
</evidence>
<comment type="caution">
    <text evidence="5">The sequence shown here is derived from an EMBL/GenBank/DDBJ whole genome shotgun (WGS) entry which is preliminary data.</text>
</comment>
<reference evidence="5" key="1">
    <citation type="submission" date="2017-07" db="EMBL/GenBank/DDBJ databases">
        <title>Taro Niue Genome Assembly and Annotation.</title>
        <authorList>
            <person name="Atibalentja N."/>
            <person name="Keating K."/>
            <person name="Fields C.J."/>
        </authorList>
    </citation>
    <scope>NUCLEOTIDE SEQUENCE</scope>
    <source>
        <strain evidence="5">Niue_2</strain>
        <tissue evidence="5">Leaf</tissue>
    </source>
</reference>
<dbReference type="EMBL" id="NMUH01000289">
    <property type="protein sequence ID" value="MQL76283.1"/>
    <property type="molecule type" value="Genomic_DNA"/>
</dbReference>
<evidence type="ECO:0000313" key="6">
    <source>
        <dbReference type="Proteomes" id="UP000652761"/>
    </source>
</evidence>
<dbReference type="PANTHER" id="PTHR23024">
    <property type="entry name" value="ARYLACETAMIDE DEACETYLASE"/>
    <property type="match status" value="1"/>
</dbReference>
<dbReference type="Pfam" id="PF07859">
    <property type="entry name" value="Abhydrolase_3"/>
    <property type="match status" value="1"/>
</dbReference>
<sequence length="368" mass="40172">MTGETSPSATTSPALPWRTKITIFFLTLVTDAVRRSDGTINRRLLSFLEISARPNPKPVRGVRTADITIDTARNLWFRLFLPADSSQGDGAGLPVLVFFHGGGFAFLSPASGVYDAVCRRFCRKFPAAVVSVNYRLSPEHRYPAQYDDGLEVLRFLASQPGGGDCGLPLLQEFFKVADLSSCFLAGDSAGANIAHHVARRWSGGEAPPRSLVAVAGLVAIQPFFGGDGRVESEIRLSRAPVVSAARTDWLWRAFLPEGVGRDHEAASPEGAVSGLSEDFPPAMVVIGGFDPLQDWQRKYYEGLRRVGKEARLVEYPGAIHAFYVFPELKDTPALIEELKGFIQEQRKKSQQQGRPTPLAGDRAEEAAQ</sequence>
<dbReference type="PANTHER" id="PTHR23024:SF24">
    <property type="entry name" value="ALPHA_BETA HYDROLASE FOLD-3 DOMAIN-CONTAINING PROTEIN"/>
    <property type="match status" value="1"/>
</dbReference>
<dbReference type="OrthoDB" id="408631at2759"/>
<proteinExistence type="inferred from homology"/>
<dbReference type="InterPro" id="IPR029058">
    <property type="entry name" value="AB_hydrolase_fold"/>
</dbReference>
<dbReference type="Proteomes" id="UP000652761">
    <property type="component" value="Unassembled WGS sequence"/>
</dbReference>
<evidence type="ECO:0000256" key="2">
    <source>
        <dbReference type="ARBA" id="ARBA00022801"/>
    </source>
</evidence>
<feature type="domain" description="Alpha/beta hydrolase fold-3" evidence="4">
    <location>
        <begin position="96"/>
        <end position="323"/>
    </location>
</feature>
<dbReference type="InterPro" id="IPR013094">
    <property type="entry name" value="AB_hydrolase_3"/>
</dbReference>
<dbReference type="InterPro" id="IPR050466">
    <property type="entry name" value="Carboxylest/Gibb_receptor"/>
</dbReference>
<dbReference type="Gene3D" id="3.40.50.1820">
    <property type="entry name" value="alpha/beta hydrolase"/>
    <property type="match status" value="1"/>
</dbReference>
<evidence type="ECO:0000259" key="4">
    <source>
        <dbReference type="Pfam" id="PF07859"/>
    </source>
</evidence>
<evidence type="ECO:0000256" key="1">
    <source>
        <dbReference type="ARBA" id="ARBA00010515"/>
    </source>
</evidence>
<dbReference type="InterPro" id="IPR002168">
    <property type="entry name" value="Lipase_GDXG_HIS_AS"/>
</dbReference>
<protein>
    <recommendedName>
        <fullName evidence="4">Alpha/beta hydrolase fold-3 domain-containing protein</fullName>
    </recommendedName>
</protein>
<keyword evidence="2" id="KW-0378">Hydrolase</keyword>
<dbReference type="SMR" id="A0A843U441"/>
<evidence type="ECO:0000313" key="5">
    <source>
        <dbReference type="EMBL" id="MQL76283.1"/>
    </source>
</evidence>
<gene>
    <name evidence="5" type="ORF">Taro_008675</name>
</gene>
<keyword evidence="6" id="KW-1185">Reference proteome</keyword>
<comment type="similarity">
    <text evidence="1">Belongs to the 'GDXG' lipolytic enzyme family.</text>
</comment>
<dbReference type="PROSITE" id="PS01173">
    <property type="entry name" value="LIPASE_GDXG_HIS"/>
    <property type="match status" value="1"/>
</dbReference>